<dbReference type="EMBL" id="CP018082">
    <property type="protein sequence ID" value="APE35443.1"/>
    <property type="molecule type" value="Genomic_DNA"/>
</dbReference>
<keyword evidence="2" id="KW-1185">Reference proteome</keyword>
<proteinExistence type="predicted"/>
<evidence type="ECO:0000313" key="2">
    <source>
        <dbReference type="Proteomes" id="UP000183810"/>
    </source>
</evidence>
<sequence length="167" mass="18736">MLTVLESGTPIEFSFPDLMKYHGPHFPGGVAHAYCALRHAVAVLGPVERREVTVRTAFPGPGGRDAIEMVLRAVTGDRFVVAPELTATERGTTLARYVWEFRYRDRTVLLRLRDAGFVTDEFIELGARRDRAPADEQRLTVLKQEMTDRLLAGPVGEVYEEVPQPTR</sequence>
<dbReference type="RefSeq" id="WP_071928632.1">
    <property type="nucleotide sequence ID" value="NZ_CP018082.1"/>
</dbReference>
<reference evidence="1" key="1">
    <citation type="submission" date="2016-11" db="EMBL/GenBank/DDBJ databases">
        <authorList>
            <person name="Jaros S."/>
            <person name="Januszkiewicz K."/>
            <person name="Wedrychowicz H."/>
        </authorList>
    </citation>
    <scope>NUCLEOTIDE SEQUENCE [LARGE SCALE GENOMIC DNA]</scope>
    <source>
        <strain evidence="1">Y48</strain>
    </source>
</reference>
<accession>A0A1J0VTR6</accession>
<dbReference type="AlphaFoldDB" id="A0A1J0VTR6"/>
<gene>
    <name evidence="1" type="ORF">BOX37_17480</name>
</gene>
<dbReference type="Proteomes" id="UP000183810">
    <property type="component" value="Chromosome"/>
</dbReference>
<protein>
    <submittedName>
        <fullName evidence="1">Uncharacterized protein</fullName>
    </submittedName>
</protein>
<evidence type="ECO:0000313" key="1">
    <source>
        <dbReference type="EMBL" id="APE35443.1"/>
    </source>
</evidence>
<dbReference type="OrthoDB" id="1680380at2"/>
<organism evidence="1 2">
    <name type="scientific">Nocardia mangyaensis</name>
    <dbReference type="NCBI Taxonomy" id="2213200"/>
    <lineage>
        <taxon>Bacteria</taxon>
        <taxon>Bacillati</taxon>
        <taxon>Actinomycetota</taxon>
        <taxon>Actinomycetes</taxon>
        <taxon>Mycobacteriales</taxon>
        <taxon>Nocardiaceae</taxon>
        <taxon>Nocardia</taxon>
    </lineage>
</organism>
<name>A0A1J0VTR6_9NOCA</name>
<dbReference type="KEGG" id="nsl:BOX37_17480"/>